<evidence type="ECO:0000256" key="3">
    <source>
        <dbReference type="ARBA" id="ARBA00023163"/>
    </source>
</evidence>
<dbReference type="SUPFAM" id="SSF51306">
    <property type="entry name" value="LexA/Signal peptidase"/>
    <property type="match status" value="1"/>
</dbReference>
<proteinExistence type="predicted"/>
<evidence type="ECO:0000256" key="1">
    <source>
        <dbReference type="ARBA" id="ARBA00023015"/>
    </source>
</evidence>
<dbReference type="InterPro" id="IPR039418">
    <property type="entry name" value="LexA-like"/>
</dbReference>
<reference evidence="6" key="1">
    <citation type="submission" date="2016-10" db="EMBL/GenBank/DDBJ databases">
        <authorList>
            <person name="Varghese N."/>
            <person name="Submissions S."/>
        </authorList>
    </citation>
    <scope>NUCLEOTIDE SEQUENCE [LARGE SCALE GENOMIC DNA]</scope>
    <source>
        <strain evidence="6">Nm10</strain>
    </source>
</reference>
<keyword evidence="3" id="KW-0804">Transcription</keyword>
<keyword evidence="1" id="KW-0805">Transcription regulation</keyword>
<keyword evidence="6" id="KW-1185">Reference proteome</keyword>
<sequence>MLYAYLFWCIIICARIQTEYLPPKNVLEAIHTYISQNPDFFTKKDNKESNEKQSSRLYSTTPLKLVSSDSEHNHLTAESHSITNIRVNDFVSLPKYDIQTVTTEGHNCAIHSEQIVDYLAFKKEWLDMSLNVRNDCLALITIKDDSMEPTLRSDDLILTDVRRSHLENNSLYVLQLDNELVVKRIQRKLNGSLIVKSDNPNYESEELDELAAKSLHIIGKVIWFGRRI</sequence>
<name>A0A1H2HQC4_9PROT</name>
<dbReference type="PANTHER" id="PTHR40661:SF3">
    <property type="entry name" value="FELS-1 PROPHAGE TRANSCRIPTIONAL REGULATOR"/>
    <property type="match status" value="1"/>
</dbReference>
<evidence type="ECO:0000313" key="6">
    <source>
        <dbReference type="Proteomes" id="UP000182882"/>
    </source>
</evidence>
<evidence type="ECO:0000256" key="2">
    <source>
        <dbReference type="ARBA" id="ARBA00023125"/>
    </source>
</evidence>
<dbReference type="Proteomes" id="UP000182882">
    <property type="component" value="Unassembled WGS sequence"/>
</dbReference>
<protein>
    <submittedName>
        <fullName evidence="5">Peptidase S24-like</fullName>
    </submittedName>
</protein>
<accession>A0A1H2HQC4</accession>
<dbReference type="Gene3D" id="2.10.109.10">
    <property type="entry name" value="Umud Fragment, subunit A"/>
    <property type="match status" value="1"/>
</dbReference>
<evidence type="ECO:0000313" key="5">
    <source>
        <dbReference type="EMBL" id="SDU34090.1"/>
    </source>
</evidence>
<dbReference type="EMBL" id="FNLN01000059">
    <property type="protein sequence ID" value="SDU34090.1"/>
    <property type="molecule type" value="Genomic_DNA"/>
</dbReference>
<gene>
    <name evidence="5" type="ORF">SAMN05216406_1596</name>
</gene>
<dbReference type="AlphaFoldDB" id="A0A1H2HQC4"/>
<organism evidence="5 6">
    <name type="scientific">Nitrosomonas ureae</name>
    <dbReference type="NCBI Taxonomy" id="44577"/>
    <lineage>
        <taxon>Bacteria</taxon>
        <taxon>Pseudomonadati</taxon>
        <taxon>Pseudomonadota</taxon>
        <taxon>Betaproteobacteria</taxon>
        <taxon>Nitrosomonadales</taxon>
        <taxon>Nitrosomonadaceae</taxon>
        <taxon>Nitrosomonas</taxon>
    </lineage>
</organism>
<dbReference type="PANTHER" id="PTHR40661">
    <property type="match status" value="1"/>
</dbReference>
<dbReference type="CDD" id="cd06529">
    <property type="entry name" value="S24_LexA-like"/>
    <property type="match status" value="1"/>
</dbReference>
<dbReference type="InterPro" id="IPR036286">
    <property type="entry name" value="LexA/Signal_pep-like_sf"/>
</dbReference>
<evidence type="ECO:0000259" key="4">
    <source>
        <dbReference type="Pfam" id="PF00717"/>
    </source>
</evidence>
<dbReference type="KEGG" id="nur:ATY38_11865"/>
<dbReference type="InterPro" id="IPR015927">
    <property type="entry name" value="Peptidase_S24_S26A/B/C"/>
</dbReference>
<dbReference type="RefSeq" id="WP_062559487.1">
    <property type="nucleotide sequence ID" value="NZ_CP013341.1"/>
</dbReference>
<feature type="domain" description="Peptidase S24/S26A/S26B/S26C" evidence="4">
    <location>
        <begin position="112"/>
        <end position="222"/>
    </location>
</feature>
<keyword evidence="2" id="KW-0238">DNA-binding</keyword>
<dbReference type="Pfam" id="PF00717">
    <property type="entry name" value="Peptidase_S24"/>
    <property type="match status" value="1"/>
</dbReference>
<dbReference type="GO" id="GO:0003677">
    <property type="term" value="F:DNA binding"/>
    <property type="evidence" value="ECO:0007669"/>
    <property type="project" value="UniProtKB-KW"/>
</dbReference>